<gene>
    <name evidence="1" type="ORF">HAX54_014190</name>
</gene>
<keyword evidence="2" id="KW-1185">Reference proteome</keyword>
<protein>
    <submittedName>
        <fullName evidence="1">Uncharacterized protein</fullName>
    </submittedName>
</protein>
<reference evidence="1 2" key="1">
    <citation type="journal article" date="2021" name="BMC Genomics">
        <title>Datura genome reveals duplications of psychoactive alkaloid biosynthetic genes and high mutation rate following tissue culture.</title>
        <authorList>
            <person name="Rajewski A."/>
            <person name="Carter-House D."/>
            <person name="Stajich J."/>
            <person name="Litt A."/>
        </authorList>
    </citation>
    <scope>NUCLEOTIDE SEQUENCE [LARGE SCALE GENOMIC DNA]</scope>
    <source>
        <strain evidence="1">AR-01</strain>
    </source>
</reference>
<organism evidence="1 2">
    <name type="scientific">Datura stramonium</name>
    <name type="common">Jimsonweed</name>
    <name type="synonym">Common thornapple</name>
    <dbReference type="NCBI Taxonomy" id="4076"/>
    <lineage>
        <taxon>Eukaryota</taxon>
        <taxon>Viridiplantae</taxon>
        <taxon>Streptophyta</taxon>
        <taxon>Embryophyta</taxon>
        <taxon>Tracheophyta</taxon>
        <taxon>Spermatophyta</taxon>
        <taxon>Magnoliopsida</taxon>
        <taxon>eudicotyledons</taxon>
        <taxon>Gunneridae</taxon>
        <taxon>Pentapetalae</taxon>
        <taxon>asterids</taxon>
        <taxon>lamiids</taxon>
        <taxon>Solanales</taxon>
        <taxon>Solanaceae</taxon>
        <taxon>Solanoideae</taxon>
        <taxon>Datureae</taxon>
        <taxon>Datura</taxon>
    </lineage>
</organism>
<sequence>MLAAFLCKSFGMLQMTKPAIEATLYLQQVSFSYLVIENTLMVAKDSPWSFLHNILGTPLIISLRSRSPQRKYVADWIVGSNVDTPMDPTLNVDTPMDPTLKFSKDDDLSDSGRLVHGPVAGSL</sequence>
<dbReference type="EMBL" id="JACEIK010001878">
    <property type="protein sequence ID" value="MCD7472821.1"/>
    <property type="molecule type" value="Genomic_DNA"/>
</dbReference>
<name>A0ABS8TPI0_DATST</name>
<comment type="caution">
    <text evidence="1">The sequence shown here is derived from an EMBL/GenBank/DDBJ whole genome shotgun (WGS) entry which is preliminary data.</text>
</comment>
<dbReference type="Proteomes" id="UP000823775">
    <property type="component" value="Unassembled WGS sequence"/>
</dbReference>
<evidence type="ECO:0000313" key="1">
    <source>
        <dbReference type="EMBL" id="MCD7472821.1"/>
    </source>
</evidence>
<accession>A0ABS8TPI0</accession>
<evidence type="ECO:0000313" key="2">
    <source>
        <dbReference type="Proteomes" id="UP000823775"/>
    </source>
</evidence>
<proteinExistence type="predicted"/>